<reference evidence="5 6" key="1">
    <citation type="journal article" date="2005" name="Science">
        <title>Extensive DNA inversions in the B. fragilis genome control variable gene expression.</title>
        <authorList>
            <person name="Cerdeno-Tarraga A.M."/>
            <person name="Patrick S."/>
            <person name="Crosmann L."/>
            <person name="Blakely G."/>
            <person name="Abratt V."/>
            <person name="Lennard N."/>
            <person name="Duerden B."/>
            <person name="Poxton I."/>
            <person name="Harris B."/>
            <person name="Quail M.A."/>
            <person name="Barron A."/>
            <person name="Clarck L."/>
            <person name="Corton C."/>
            <person name="Doggett J."/>
            <person name="Holden M.T.G."/>
            <person name="Larke N."/>
            <person name="Line A."/>
            <person name="Lord A."/>
            <person name="Norbertczak H."/>
            <person name="Ormond D."/>
            <person name="Price C."/>
            <person name="Rabbinowitsch E."/>
            <person name="Woodward J."/>
            <person name="Barrel B.G."/>
            <person name="Parkhill J."/>
        </authorList>
    </citation>
    <scope>NUCLEOTIDE SEQUENCE [LARGE SCALE GENOMIC DNA]</scope>
    <source>
        <strain evidence="6">ATCC 25285 / DSM 2151 / CCUG 4856 / JCM 11019 / LMG 10263 / NCTC 9343 / Onslow / VPI 2553 / EN-2</strain>
    </source>
</reference>
<feature type="domain" description="Type I restriction modification DNA specificity" evidence="4">
    <location>
        <begin position="71"/>
        <end position="194"/>
    </location>
</feature>
<dbReference type="AlphaFoldDB" id="Q5LEB4"/>
<dbReference type="Pfam" id="PF01420">
    <property type="entry name" value="Methylase_S"/>
    <property type="match status" value="2"/>
</dbReference>
<gene>
    <name evidence="5" type="ORF">BF9343_1757</name>
</gene>
<evidence type="ECO:0000313" key="5">
    <source>
        <dbReference type="EMBL" id="CAH07538.1"/>
    </source>
</evidence>
<dbReference type="InterPro" id="IPR052021">
    <property type="entry name" value="Type-I_RS_S_subunit"/>
</dbReference>
<dbReference type="GO" id="GO:0009307">
    <property type="term" value="P:DNA restriction-modification system"/>
    <property type="evidence" value="ECO:0007669"/>
    <property type="project" value="UniProtKB-KW"/>
</dbReference>
<evidence type="ECO:0000256" key="2">
    <source>
        <dbReference type="ARBA" id="ARBA00022747"/>
    </source>
</evidence>
<dbReference type="DNASU" id="3285800"/>
<keyword evidence="2" id="KW-0680">Restriction system</keyword>
<dbReference type="SUPFAM" id="SSF116734">
    <property type="entry name" value="DNA methylase specificity domain"/>
    <property type="match status" value="2"/>
</dbReference>
<sequence length="372" mass="42404">MTIEMKNNKNNNCNFPTLRFPEFSGEWKKDIIGNVISVKSEKYNPHSNRTEFICVELESISQGTGELLETFNSAEQKSIKNKFSPGTVLFGKLRPYLRKFYLPYFEGVCSSEIWVMRSNKIEPAFLYSFIQTPYFISLANQSSGSKMPRADWGLIETSKIAYPPNSAERVKIGKFLKLIDERIATQNKIIAHLESLIKGLTNQLLIPNSNWQPTTIGQVLTINPGKDYKHLKEGNIPVYGTGGYMLSVNDYLYDGESVCIGRKGTINKPIFLTGKFWTIDTLFYTSNFNSLLPRFGYYLFKTIDWLKYNEASGVPSLSKVSIEKIHISLPSLAIQNSICRLLDSIYDKLALEESVLNNHQTQKAFILQQMFI</sequence>
<dbReference type="Gene3D" id="3.90.220.20">
    <property type="entry name" value="DNA methylase specificity domains"/>
    <property type="match status" value="2"/>
</dbReference>
<dbReference type="CDD" id="cd17288">
    <property type="entry name" value="RMtype1_S_LlaAI06ORF1089P_TRD1-CR1_like"/>
    <property type="match status" value="1"/>
</dbReference>
<dbReference type="EMBL" id="CR626927">
    <property type="protein sequence ID" value="CAH07538.1"/>
    <property type="molecule type" value="Genomic_DNA"/>
</dbReference>
<protein>
    <submittedName>
        <fullName evidence="5">Type I restriction enzyme, partial</fullName>
    </submittedName>
</protein>
<keyword evidence="6" id="KW-1185">Reference proteome</keyword>
<comment type="similarity">
    <text evidence="1">Belongs to the type-I restriction system S methylase family.</text>
</comment>
<dbReference type="PANTHER" id="PTHR30408:SF13">
    <property type="entry name" value="TYPE I RESTRICTION ENZYME HINDI SPECIFICITY SUBUNIT"/>
    <property type="match status" value="1"/>
</dbReference>
<organism evidence="5 6">
    <name type="scientific">Bacteroides fragilis (strain ATCC 25285 / DSM 2151 / CCUG 4856 / JCM 11019 / LMG 10263 / NCTC 9343 / Onslow / VPI 2553 / EN-2)</name>
    <dbReference type="NCBI Taxonomy" id="272559"/>
    <lineage>
        <taxon>Bacteria</taxon>
        <taxon>Pseudomonadati</taxon>
        <taxon>Bacteroidota</taxon>
        <taxon>Bacteroidia</taxon>
        <taxon>Bacteroidales</taxon>
        <taxon>Bacteroidaceae</taxon>
        <taxon>Bacteroides</taxon>
    </lineage>
</organism>
<dbReference type="InterPro" id="IPR044946">
    <property type="entry name" value="Restrct_endonuc_typeI_TRD_sf"/>
</dbReference>
<dbReference type="Proteomes" id="UP000006731">
    <property type="component" value="Chromosome"/>
</dbReference>
<evidence type="ECO:0000259" key="4">
    <source>
        <dbReference type="Pfam" id="PF01420"/>
    </source>
</evidence>
<dbReference type="REBASE" id="312882">
    <property type="entry name" value="S1.BfaSI"/>
</dbReference>
<accession>Q5LEB4</accession>
<evidence type="ECO:0000256" key="3">
    <source>
        <dbReference type="ARBA" id="ARBA00023125"/>
    </source>
</evidence>
<dbReference type="KEGG" id="bfs:BF9343_1757"/>
<evidence type="ECO:0000256" key="1">
    <source>
        <dbReference type="ARBA" id="ARBA00010923"/>
    </source>
</evidence>
<keyword evidence="3" id="KW-0238">DNA-binding</keyword>
<feature type="domain" description="Type I restriction modification DNA specificity" evidence="4">
    <location>
        <begin position="208"/>
        <end position="356"/>
    </location>
</feature>
<evidence type="ECO:0000313" key="6">
    <source>
        <dbReference type="Proteomes" id="UP000006731"/>
    </source>
</evidence>
<dbReference type="InterPro" id="IPR000055">
    <property type="entry name" value="Restrct_endonuc_typeI_TRD"/>
</dbReference>
<dbReference type="PANTHER" id="PTHR30408">
    <property type="entry name" value="TYPE-1 RESTRICTION ENZYME ECOKI SPECIFICITY PROTEIN"/>
    <property type="match status" value="1"/>
</dbReference>
<proteinExistence type="inferred from homology"/>
<name>Q5LEB4_BACFN</name>
<dbReference type="PaxDb" id="272559-BF9343_1757"/>
<dbReference type="GO" id="GO:0003677">
    <property type="term" value="F:DNA binding"/>
    <property type="evidence" value="ECO:0007669"/>
    <property type="project" value="UniProtKB-KW"/>
</dbReference>
<dbReference type="eggNOG" id="COG0732">
    <property type="taxonomic scope" value="Bacteria"/>
</dbReference>
<dbReference type="HOGENOM" id="CLU_021095_0_3_10"/>